<feature type="region of interest" description="Disordered" evidence="1">
    <location>
        <begin position="1"/>
        <end position="119"/>
    </location>
</feature>
<accession>A0A0F9GIS8</accession>
<feature type="compositionally biased region" description="Basic and acidic residues" evidence="1">
    <location>
        <begin position="42"/>
        <end position="54"/>
    </location>
</feature>
<feature type="compositionally biased region" description="Low complexity" evidence="1">
    <location>
        <begin position="58"/>
        <end position="74"/>
    </location>
</feature>
<dbReference type="EMBL" id="LAZR01028286">
    <property type="protein sequence ID" value="KKL63082.1"/>
    <property type="molecule type" value="Genomic_DNA"/>
</dbReference>
<evidence type="ECO:0000256" key="1">
    <source>
        <dbReference type="SAM" id="MobiDB-lite"/>
    </source>
</evidence>
<reference evidence="2" key="1">
    <citation type="journal article" date="2015" name="Nature">
        <title>Complex archaea that bridge the gap between prokaryotes and eukaryotes.</title>
        <authorList>
            <person name="Spang A."/>
            <person name="Saw J.H."/>
            <person name="Jorgensen S.L."/>
            <person name="Zaremba-Niedzwiedzka K."/>
            <person name="Martijn J."/>
            <person name="Lind A.E."/>
            <person name="van Eijk R."/>
            <person name="Schleper C."/>
            <person name="Guy L."/>
            <person name="Ettema T.J."/>
        </authorList>
    </citation>
    <scope>NUCLEOTIDE SEQUENCE</scope>
</reference>
<feature type="compositionally biased region" description="Acidic residues" evidence="1">
    <location>
        <begin position="22"/>
        <end position="41"/>
    </location>
</feature>
<dbReference type="AlphaFoldDB" id="A0A0F9GIS8"/>
<feature type="compositionally biased region" description="Basic and acidic residues" evidence="1">
    <location>
        <begin position="78"/>
        <end position="111"/>
    </location>
</feature>
<sequence length="119" mass="12338">MSKTDTKVDDTKTVEPSSGDLDLIDDALEDEGKDDDELWDEIEAKEVADAKGEEAPDESGAAAAEATAAAASAASDDDTGKTGDEEVPPGKEAEASGEESPDKQTPAKEDPWADATPEQ</sequence>
<feature type="non-terminal residue" evidence="2">
    <location>
        <position position="119"/>
    </location>
</feature>
<protein>
    <submittedName>
        <fullName evidence="2">Uncharacterized protein</fullName>
    </submittedName>
</protein>
<comment type="caution">
    <text evidence="2">The sequence shown here is derived from an EMBL/GenBank/DDBJ whole genome shotgun (WGS) entry which is preliminary data.</text>
</comment>
<evidence type="ECO:0000313" key="2">
    <source>
        <dbReference type="EMBL" id="KKL63082.1"/>
    </source>
</evidence>
<proteinExistence type="predicted"/>
<feature type="compositionally biased region" description="Basic and acidic residues" evidence="1">
    <location>
        <begin position="1"/>
        <end position="13"/>
    </location>
</feature>
<gene>
    <name evidence="2" type="ORF">LCGC14_2178690</name>
</gene>
<name>A0A0F9GIS8_9ZZZZ</name>
<organism evidence="2">
    <name type="scientific">marine sediment metagenome</name>
    <dbReference type="NCBI Taxonomy" id="412755"/>
    <lineage>
        <taxon>unclassified sequences</taxon>
        <taxon>metagenomes</taxon>
        <taxon>ecological metagenomes</taxon>
    </lineage>
</organism>